<dbReference type="AlphaFoldDB" id="A0A1V3WA83"/>
<gene>
    <name evidence="1" type="ORF">BZL29_8437</name>
</gene>
<dbReference type="GO" id="GO:0004386">
    <property type="term" value="F:helicase activity"/>
    <property type="evidence" value="ECO:0007669"/>
    <property type="project" value="UniProtKB-KW"/>
</dbReference>
<accession>A0A1V3WA83</accession>
<dbReference type="EMBL" id="MVBN01000016">
    <property type="protein sequence ID" value="OOK63782.1"/>
    <property type="molecule type" value="Genomic_DNA"/>
</dbReference>
<keyword evidence="1" id="KW-0547">Nucleotide-binding</keyword>
<reference evidence="1 2" key="1">
    <citation type="submission" date="2017-02" db="EMBL/GenBank/DDBJ databases">
        <title>Complete genome sequences of Mycobacterium kansasii strains isolated from rhesus macaques.</title>
        <authorList>
            <person name="Panda A."/>
            <person name="Nagaraj S."/>
            <person name="Zhao X."/>
            <person name="Tettelin H."/>
            <person name="Detolla L.J."/>
        </authorList>
    </citation>
    <scope>NUCLEOTIDE SEQUENCE [LARGE SCALE GENOMIC DNA]</scope>
    <source>
        <strain evidence="1 2">11-3469</strain>
    </source>
</reference>
<organism evidence="1 2">
    <name type="scientific">Mycobacterium kansasii</name>
    <dbReference type="NCBI Taxonomy" id="1768"/>
    <lineage>
        <taxon>Bacteria</taxon>
        <taxon>Bacillati</taxon>
        <taxon>Actinomycetota</taxon>
        <taxon>Actinomycetes</taxon>
        <taxon>Mycobacteriales</taxon>
        <taxon>Mycobacteriaceae</taxon>
        <taxon>Mycobacterium</taxon>
    </lineage>
</organism>
<comment type="caution">
    <text evidence="1">The sequence shown here is derived from an EMBL/GenBank/DDBJ whole genome shotgun (WGS) entry which is preliminary data.</text>
</comment>
<evidence type="ECO:0000313" key="2">
    <source>
        <dbReference type="Proteomes" id="UP000188532"/>
    </source>
</evidence>
<protein>
    <submittedName>
        <fullName evidence="1">Helicase domain protein</fullName>
    </submittedName>
</protein>
<proteinExistence type="predicted"/>
<sequence>MSRRFGYAYIDSFGTVSPAGPAPYLDSVAAPDVPAVTSARQLSWLAEAEDRAMSWIIANQLPEYLAEVQPRRAAELAKTRAGN</sequence>
<name>A0A1V3WA83_MYCKA</name>
<keyword evidence="1" id="KW-0067">ATP-binding</keyword>
<dbReference type="Proteomes" id="UP000188532">
    <property type="component" value="Unassembled WGS sequence"/>
</dbReference>
<keyword evidence="1" id="KW-0378">Hydrolase</keyword>
<evidence type="ECO:0000313" key="1">
    <source>
        <dbReference type="EMBL" id="OOK63782.1"/>
    </source>
</evidence>
<keyword evidence="1" id="KW-0347">Helicase</keyword>